<feature type="compositionally biased region" description="Polar residues" evidence="1">
    <location>
        <begin position="666"/>
        <end position="685"/>
    </location>
</feature>
<keyword evidence="3" id="KW-1185">Reference proteome</keyword>
<feature type="region of interest" description="Disordered" evidence="1">
    <location>
        <begin position="666"/>
        <end position="699"/>
    </location>
</feature>
<feature type="compositionally biased region" description="Polar residues" evidence="1">
    <location>
        <begin position="257"/>
        <end position="267"/>
    </location>
</feature>
<evidence type="ECO:0000256" key="1">
    <source>
        <dbReference type="SAM" id="MobiDB-lite"/>
    </source>
</evidence>
<dbReference type="GeneID" id="88173621"/>
<evidence type="ECO:0000313" key="3">
    <source>
        <dbReference type="Proteomes" id="UP001338582"/>
    </source>
</evidence>
<evidence type="ECO:0000313" key="2">
    <source>
        <dbReference type="EMBL" id="WPK25249.1"/>
    </source>
</evidence>
<name>A0AAX4HA20_9ASCO</name>
<dbReference type="KEGG" id="asau:88173621"/>
<feature type="region of interest" description="Disordered" evidence="1">
    <location>
        <begin position="892"/>
        <end position="969"/>
    </location>
</feature>
<feature type="region of interest" description="Disordered" evidence="1">
    <location>
        <begin position="405"/>
        <end position="449"/>
    </location>
</feature>
<feature type="compositionally biased region" description="Polar residues" evidence="1">
    <location>
        <begin position="435"/>
        <end position="445"/>
    </location>
</feature>
<dbReference type="Proteomes" id="UP001338582">
    <property type="component" value="Chromosome 3"/>
</dbReference>
<feature type="region of interest" description="Disordered" evidence="1">
    <location>
        <begin position="323"/>
        <end position="391"/>
    </location>
</feature>
<organism evidence="2 3">
    <name type="scientific">Australozyma saopauloensis</name>
    <dbReference type="NCBI Taxonomy" id="291208"/>
    <lineage>
        <taxon>Eukaryota</taxon>
        <taxon>Fungi</taxon>
        <taxon>Dikarya</taxon>
        <taxon>Ascomycota</taxon>
        <taxon>Saccharomycotina</taxon>
        <taxon>Pichiomycetes</taxon>
        <taxon>Metschnikowiaceae</taxon>
        <taxon>Australozyma</taxon>
    </lineage>
</organism>
<feature type="compositionally biased region" description="Polar residues" evidence="1">
    <location>
        <begin position="958"/>
        <end position="967"/>
    </location>
</feature>
<feature type="compositionally biased region" description="Acidic residues" evidence="1">
    <location>
        <begin position="902"/>
        <end position="915"/>
    </location>
</feature>
<feature type="compositionally biased region" description="Polar residues" evidence="1">
    <location>
        <begin position="919"/>
        <end position="946"/>
    </location>
</feature>
<accession>A0AAX4HA20</accession>
<dbReference type="RefSeq" id="XP_062877632.1">
    <property type="nucleotide sequence ID" value="XM_063021562.1"/>
</dbReference>
<dbReference type="EMBL" id="CP138896">
    <property type="protein sequence ID" value="WPK25249.1"/>
    <property type="molecule type" value="Genomic_DNA"/>
</dbReference>
<proteinExistence type="predicted"/>
<protein>
    <recommendedName>
        <fullName evidence="4">Protein BNI4</fullName>
    </recommendedName>
</protein>
<feature type="region of interest" description="Disordered" evidence="1">
    <location>
        <begin position="802"/>
        <end position="830"/>
    </location>
</feature>
<feature type="compositionally biased region" description="Low complexity" evidence="1">
    <location>
        <begin position="239"/>
        <end position="256"/>
    </location>
</feature>
<evidence type="ECO:0008006" key="4">
    <source>
        <dbReference type="Google" id="ProtNLM"/>
    </source>
</evidence>
<feature type="region of interest" description="Disordered" evidence="1">
    <location>
        <begin position="118"/>
        <end position="308"/>
    </location>
</feature>
<gene>
    <name evidence="2" type="ORF">PUMCH_002556</name>
</gene>
<feature type="compositionally biased region" description="Basic and acidic residues" evidence="1">
    <location>
        <begin position="351"/>
        <end position="362"/>
    </location>
</feature>
<feature type="compositionally biased region" description="Low complexity" evidence="1">
    <location>
        <begin position="295"/>
        <end position="307"/>
    </location>
</feature>
<sequence>MSTVTDDYELALWDNSFYSSAAAITQLSSSNHIYNLQKTVNIPNSELSQLIAAGLLESPSGDAGTSAAKKKTLLMKVSPSMRALESALNSDAPARSAPEVILEENESPDTLVVDGSTRVHSASQDAGLAKGSVHSGFTAESDETIRANSDEQSTMDKAQIKPLPLPKTENGAQLQHRMSGAAEKSPPVPRKEVNVAQQNLNRLEAPFEPKPASRPVKSMLDAAEASPQKPARKEPNALSRGISSSSAGAYSSKSSSVFGTPKSSAHASEQIPPSSPAPISKRSATSGDIPKLARNASSSAQSTTSNSKRFSFRGLFKLKSKNHSLNNIKEEKSSQPKKISAKSPSTPNFKELARPESSKDTEPGPAENFKGMFRRRKSQSSMDFLSEDLPKTMTKSATDMALSLRSKPLPNIQNEQADDQSKSRTLPKLPEPRKATTTAKESPQLSDYVPYMDTPVTAVLSRESNTIREVDDSDYLLGVHEIQPELKSETWEPQTPVADVTDEVSQDLHNLSLMKDSEDIFGSPFLVPIPNQDSRRFSLPKPLSDLVSELDSRSRLNSNRASLPVKEQLVGEALFPKSLNPHEVESIVSLERSISMRSLRSNGKRSSYLNYNGSDENILLGSEVGVVRLGLMKRSGSILKNSLSSKSLRAEVLSLIDAALEGNTTEEQAVYSEQGQDGTTNNSTTIEHETNNGKVATSAASTTSSQDNYSELIEFSDFIDFDNLDFSATHDFLDEDQYNAASPEPLQVPTYPASADQIEIYVEDELVMDQADAESHTTSPNPLQRKIFQKQSEPEIIAISSGTDHDELSPLPDLAGNTAPETLATDDSNQSYDYSYGIGIQDSQQRESPSLAARPFSMSFKGFNGSLGKSKVMRKHGLHQLLQFSNVSSEESSVVGQGFGSSDEEFSEDERETTDDFTNSYNLSPNESRDSLQANQEQRQKASSTSAERRKQHLKNVLQLQPPSQSMPFRHDRIPSISDQSAASSPRLLTSFIGRLRKPPSPAAPQPTVRFSSRIILYDTYHPDEYDRHPDVATCNQLTPLLAQQIKLELNEFKAEMTIHASSRENTHFF</sequence>
<dbReference type="AlphaFoldDB" id="A0AAX4HA20"/>
<reference evidence="2 3" key="1">
    <citation type="submission" date="2023-10" db="EMBL/GenBank/DDBJ databases">
        <title>Draft Genome Sequence of Candida saopaulonensis from a very Premature Infant with Sepsis.</title>
        <authorList>
            <person name="Ning Y."/>
            <person name="Dai R."/>
            <person name="Xiao M."/>
            <person name="Xu Y."/>
            <person name="Yan Q."/>
            <person name="Zhang L."/>
        </authorList>
    </citation>
    <scope>NUCLEOTIDE SEQUENCE [LARGE SCALE GENOMIC DNA]</scope>
    <source>
        <strain evidence="2 3">19XY460</strain>
    </source>
</reference>